<feature type="region of interest" description="Disordered" evidence="8">
    <location>
        <begin position="55"/>
        <end position="78"/>
    </location>
</feature>
<evidence type="ECO:0000259" key="10">
    <source>
        <dbReference type="PROSITE" id="PS50850"/>
    </source>
</evidence>
<dbReference type="RefSeq" id="XP_037205707.1">
    <property type="nucleotide sequence ID" value="XM_037353918.1"/>
</dbReference>
<dbReference type="FunFam" id="1.20.1250.20:FF:000078">
    <property type="entry name" value="MFS maltose transporter, putative"/>
    <property type="match status" value="1"/>
</dbReference>
<dbReference type="SUPFAM" id="SSF103473">
    <property type="entry name" value="MFS general substrate transporter"/>
    <property type="match status" value="1"/>
</dbReference>
<feature type="transmembrane region" description="Helical" evidence="9">
    <location>
        <begin position="1460"/>
        <end position="1482"/>
    </location>
</feature>
<feature type="transmembrane region" description="Helical" evidence="9">
    <location>
        <begin position="1137"/>
        <end position="1157"/>
    </location>
</feature>
<evidence type="ECO:0000256" key="8">
    <source>
        <dbReference type="SAM" id="MobiDB-lite"/>
    </source>
</evidence>
<dbReference type="SUPFAM" id="SSF52540">
    <property type="entry name" value="P-loop containing nucleoside triphosphate hydrolases"/>
    <property type="match status" value="1"/>
</dbReference>
<comment type="similarity">
    <text evidence="2">Belongs to the major facilitator superfamily. Sugar transporter (TC 2.A.1.1) family.</text>
</comment>
<feature type="region of interest" description="Disordered" evidence="8">
    <location>
        <begin position="887"/>
        <end position="911"/>
    </location>
</feature>
<feature type="transmembrane region" description="Helical" evidence="9">
    <location>
        <begin position="1432"/>
        <end position="1453"/>
    </location>
</feature>
<feature type="transmembrane region" description="Helical" evidence="9">
    <location>
        <begin position="1221"/>
        <end position="1242"/>
    </location>
</feature>
<feature type="region of interest" description="Disordered" evidence="8">
    <location>
        <begin position="92"/>
        <end position="111"/>
    </location>
</feature>
<dbReference type="Pfam" id="PF24883">
    <property type="entry name" value="NPHP3_N"/>
    <property type="match status" value="1"/>
</dbReference>
<evidence type="ECO:0000313" key="12">
    <source>
        <dbReference type="Proteomes" id="UP000530670"/>
    </source>
</evidence>
<dbReference type="EMBL" id="JAAQRI010000143">
    <property type="protein sequence ID" value="KAF5633325.1"/>
    <property type="molecule type" value="Genomic_DNA"/>
</dbReference>
<evidence type="ECO:0000313" key="11">
    <source>
        <dbReference type="EMBL" id="KAF5633325.1"/>
    </source>
</evidence>
<feature type="transmembrane region" description="Helical" evidence="9">
    <location>
        <begin position="1527"/>
        <end position="1551"/>
    </location>
</feature>
<name>A0A8H5RCK1_9HYPO</name>
<dbReference type="Gene3D" id="3.40.50.300">
    <property type="entry name" value="P-loop containing nucleotide triphosphate hydrolases"/>
    <property type="match status" value="1"/>
</dbReference>
<dbReference type="GO" id="GO:0005351">
    <property type="term" value="F:carbohydrate:proton symporter activity"/>
    <property type="evidence" value="ECO:0007669"/>
    <property type="project" value="TreeGrafter"/>
</dbReference>
<feature type="region of interest" description="Disordered" evidence="8">
    <location>
        <begin position="1619"/>
        <end position="1641"/>
    </location>
</feature>
<keyword evidence="6 9" id="KW-1133">Transmembrane helix</keyword>
<dbReference type="SUPFAM" id="SSF53474">
    <property type="entry name" value="alpha/beta-Hydrolases"/>
    <property type="match status" value="1"/>
</dbReference>
<dbReference type="InterPro" id="IPR003663">
    <property type="entry name" value="Sugar/inositol_transpt"/>
</dbReference>
<gene>
    <name evidence="11" type="ORF">FTJAE_7222</name>
</gene>
<keyword evidence="7 9" id="KW-0472">Membrane</keyword>
<keyword evidence="5" id="KW-0677">Repeat</keyword>
<evidence type="ECO:0000256" key="3">
    <source>
        <dbReference type="ARBA" id="ARBA00022448"/>
    </source>
</evidence>
<protein>
    <submittedName>
        <fullName evidence="11">RGT2-Sensor of high external glucose concentration</fullName>
    </submittedName>
</protein>
<dbReference type="InterPro" id="IPR050360">
    <property type="entry name" value="MFS_Sugar_Transporters"/>
</dbReference>
<dbReference type="GeneID" id="59306188"/>
<keyword evidence="3" id="KW-0813">Transport</keyword>
<feature type="transmembrane region" description="Helical" evidence="9">
    <location>
        <begin position="1282"/>
        <end position="1301"/>
    </location>
</feature>
<organism evidence="11 12">
    <name type="scientific">Fusarium tjaetaba</name>
    <dbReference type="NCBI Taxonomy" id="1567544"/>
    <lineage>
        <taxon>Eukaryota</taxon>
        <taxon>Fungi</taxon>
        <taxon>Dikarya</taxon>
        <taxon>Ascomycota</taxon>
        <taxon>Pezizomycotina</taxon>
        <taxon>Sordariomycetes</taxon>
        <taxon>Hypocreomycetidae</taxon>
        <taxon>Hypocreales</taxon>
        <taxon>Nectriaceae</taxon>
        <taxon>Fusarium</taxon>
        <taxon>Fusarium fujikuroi species complex</taxon>
    </lineage>
</organism>
<feature type="compositionally biased region" description="Polar residues" evidence="8">
    <location>
        <begin position="354"/>
        <end position="367"/>
    </location>
</feature>
<accession>A0A8H5RCK1</accession>
<evidence type="ECO:0000256" key="2">
    <source>
        <dbReference type="ARBA" id="ARBA00010992"/>
    </source>
</evidence>
<feature type="compositionally biased region" description="Basic and acidic residues" evidence="8">
    <location>
        <begin position="60"/>
        <end position="72"/>
    </location>
</feature>
<dbReference type="PANTHER" id="PTHR48022">
    <property type="entry name" value="PLASTIDIC GLUCOSE TRANSPORTER 4"/>
    <property type="match status" value="1"/>
</dbReference>
<evidence type="ECO:0000256" key="4">
    <source>
        <dbReference type="ARBA" id="ARBA00022692"/>
    </source>
</evidence>
<evidence type="ECO:0000256" key="1">
    <source>
        <dbReference type="ARBA" id="ARBA00004141"/>
    </source>
</evidence>
<evidence type="ECO:0000256" key="7">
    <source>
        <dbReference type="ARBA" id="ARBA00023136"/>
    </source>
</evidence>
<dbReference type="InterPro" id="IPR005828">
    <property type="entry name" value="MFS_sugar_transport-like"/>
</dbReference>
<dbReference type="Gene3D" id="1.20.1250.20">
    <property type="entry name" value="MFS general substrate transporter like domains"/>
    <property type="match status" value="1"/>
</dbReference>
<dbReference type="PROSITE" id="PS50850">
    <property type="entry name" value="MFS"/>
    <property type="match status" value="1"/>
</dbReference>
<feature type="region of interest" description="Disordered" evidence="8">
    <location>
        <begin position="1058"/>
        <end position="1078"/>
    </location>
</feature>
<feature type="transmembrane region" description="Helical" evidence="9">
    <location>
        <begin position="1191"/>
        <end position="1214"/>
    </location>
</feature>
<dbReference type="PANTHER" id="PTHR48022:SF77">
    <property type="entry name" value="MAJOR FACILITATOR SUPERFAMILY (MFS) PROFILE DOMAIN-CONTAINING PROTEIN"/>
    <property type="match status" value="1"/>
</dbReference>
<dbReference type="InterPro" id="IPR056884">
    <property type="entry name" value="NPHP3-like_N"/>
</dbReference>
<dbReference type="GO" id="GO:0016020">
    <property type="term" value="C:membrane"/>
    <property type="evidence" value="ECO:0007669"/>
    <property type="project" value="UniProtKB-SubCell"/>
</dbReference>
<evidence type="ECO:0000256" key="5">
    <source>
        <dbReference type="ARBA" id="ARBA00022737"/>
    </source>
</evidence>
<dbReference type="InterPro" id="IPR027417">
    <property type="entry name" value="P-loop_NTPase"/>
</dbReference>
<keyword evidence="4 9" id="KW-0812">Transmembrane</keyword>
<dbReference type="InterPro" id="IPR036259">
    <property type="entry name" value="MFS_trans_sf"/>
</dbReference>
<keyword evidence="12" id="KW-1185">Reference proteome</keyword>
<proteinExistence type="inferred from homology"/>
<dbReference type="OrthoDB" id="7464126at2759"/>
<comment type="caution">
    <text evidence="11">The sequence shown here is derived from an EMBL/GenBank/DDBJ whole genome shotgun (WGS) entry which is preliminary data.</text>
</comment>
<dbReference type="Proteomes" id="UP000530670">
    <property type="component" value="Unassembled WGS sequence"/>
</dbReference>
<feature type="domain" description="Major facilitator superfamily (MFS) profile" evidence="10">
    <location>
        <begin position="1144"/>
        <end position="1585"/>
    </location>
</feature>
<comment type="subcellular location">
    <subcellularLocation>
        <location evidence="1">Membrane</location>
        <topology evidence="1">Multi-pass membrane protein</topology>
    </subcellularLocation>
</comment>
<dbReference type="Pfam" id="PF00083">
    <property type="entry name" value="Sugar_tr"/>
    <property type="match status" value="1"/>
</dbReference>
<dbReference type="InterPro" id="IPR020846">
    <property type="entry name" value="MFS_dom"/>
</dbReference>
<dbReference type="InterPro" id="IPR029058">
    <property type="entry name" value="AB_hydrolase_fold"/>
</dbReference>
<evidence type="ECO:0000256" key="6">
    <source>
        <dbReference type="ARBA" id="ARBA00022989"/>
    </source>
</evidence>
<dbReference type="NCBIfam" id="TIGR00879">
    <property type="entry name" value="SP"/>
    <property type="match status" value="1"/>
</dbReference>
<feature type="compositionally biased region" description="Polar residues" evidence="8">
    <location>
        <begin position="1631"/>
        <end position="1641"/>
    </location>
</feature>
<feature type="region of interest" description="Disordered" evidence="8">
    <location>
        <begin position="354"/>
        <end position="376"/>
    </location>
</feature>
<feature type="transmembrane region" description="Helical" evidence="9">
    <location>
        <begin position="1563"/>
        <end position="1581"/>
    </location>
</feature>
<feature type="transmembrane region" description="Helical" evidence="9">
    <location>
        <begin position="1313"/>
        <end position="1332"/>
    </location>
</feature>
<reference evidence="11 12" key="1">
    <citation type="submission" date="2020-05" db="EMBL/GenBank/DDBJ databases">
        <title>Identification and distribution of gene clusters putatively required for synthesis of sphingolipid metabolism inhibitors in phylogenetically diverse species of the filamentous fungus Fusarium.</title>
        <authorList>
            <person name="Kim H.-S."/>
            <person name="Busman M."/>
            <person name="Brown D.W."/>
            <person name="Divon H."/>
            <person name="Uhlig S."/>
            <person name="Proctor R.H."/>
        </authorList>
    </citation>
    <scope>NUCLEOTIDE SEQUENCE [LARGE SCALE GENOMIC DNA]</scope>
    <source>
        <strain evidence="11 12">NRRL 66243</strain>
    </source>
</reference>
<dbReference type="Gene3D" id="3.40.50.1820">
    <property type="entry name" value="alpha/beta hydrolase"/>
    <property type="match status" value="1"/>
</dbReference>
<feature type="transmembrane region" description="Helical" evidence="9">
    <location>
        <begin position="1494"/>
        <end position="1515"/>
    </location>
</feature>
<sequence length="1641" mass="184641">MYAQESSQREIQISPEQIPSTGLSVVYEPGDDATIVDVILVHGLRGHPYKTWRYKQGSENAEKKSKNQEQKAPKFNNSKRLELRQSFKALVKRSSSKRRQDSVLTTSTTRTSAAAHENNLSVFWPADLLPMTCRKARILTFGYDTKITKFTSGPTNMNSIYSHGKDLLFSLGRNPIPDRPLIFVAHSLGGLLVKEMLALSSISEKPEHKKIVESTAAIVFLGTPHRGSPKLAAIGDWARSMVSSLRFQTTSTILDTLGLKTTDLERTHEAFCRLWNTYDFQVKTFQESLGLTGIGLGVLGDKVVPHESSLIGDPREHAETLQANHNQLSRFSSANDPNYIKVAGEIKALYNAIDNAQDQNKPSQKSTPGARHQAEKSVPLMSDVYKSLSETSLPKFLDKKILNDFLATLRFEDMNARRDSILPPSLLTGFWLFEEEHFEKWQTASDKNQHLLFIKGKPGAGKSTVMKETLRRMQRELTLNKDGGVCASFFIDAGGQLLHRCSAGIYRSLLYQILPQTSICNPSASSGLDQQALIQTIQESVLQSGKIRNEQQLQTLLTQTLRFVSSTGTRIFIFLDALDELGEVTQSHQVDFWSELVQSPDLQTLRVCLSCRHFPNISVNGSLELKADVYNRQDIFNYTRRRLKARIASDEELWIKELASRIYSLSEGVFLWVVLVIEDVLTRYNLGIGLQMLLYKVESMPSELDDLYSEICGSLTRKEVPVARKMFQWVLAASRPLRLDEWHHIIAFIRPLKPMSLAHWRSSDSYTTTDDHLVRQVKRLSMGLLEVTSERPVIKPGELAEVSSVNAGAGSMDHEQGSARVVRVIHESVYDFFINKGGFHKLCLEIANPLLDCHYTIIHTCLDYLFIPELDEFVAARQRLNSASVSTSSFHSFPSEDPRESNTKPQDPGIRHEFRNLRKLPSLDPDRRVENWLTEHGLSPCDASIIGSRRYSVTQESIGIASRALVHYPALLLYIMADVQYHIEFLSSSGALGSSAWHELVKRLREQKVSDRLTALQRENHRRDRTAEFLRGLPEHGPQLAQRLDKALRVDLKLDRTNKRKRRSKPLSTQSLGNPRESRGRDWTVEFLKSLPEKEWPPLDTRAWPYPAQGSRRPKSIASFCSATSSIMGVFTKFRFFNLRLALSCVLIAVSTFNYGFDNQAFATTQAMDAFDKQFGVWNEKTEKYVLEPSWLSLFNSLNYIGFAVGVLIGTWISSRWGRRWCMFVMSLYALCTATIAVTSFHREQIMAARILNYVYVGMELGVVPTFQSEIVPAQARGFMVGSYQLSLAVGGLVINSICFGTSSLPDNRAWRIPLGMFYIVPSIVVAGIWFVPESPRWLLRKNRVEEARKSLQQIREGAFTDEEIDAEFTELKVSLEQETEQGKFVELVRGINLKRTIIVMAVNFYQQAGGQAFVSQYGTIYVKSLGTINPFGFSLITSAISIVSITCILLWTDIVGRRVLMMASSVTMFAAMMTMGGLGIVTPVDDSRKKGVISMMAVFASGFGMGWAPLVYVVTTEISALRLRDLTSRVGFTTNVIMNFTVNFSIPYLIYDKYAGLNSKVGFIFGGIMATALVFVYFCVPECKGKTLEQVDFLFNQGVPIRQFGKVDAAEMMRATQEEDGLGKVHSDGKNNTLTAEQRV</sequence>
<evidence type="ECO:0000256" key="9">
    <source>
        <dbReference type="SAM" id="Phobius"/>
    </source>
</evidence>